<evidence type="ECO:0000313" key="3">
    <source>
        <dbReference type="Proteomes" id="UP000664578"/>
    </source>
</evidence>
<keyword evidence="1" id="KW-1133">Transmembrane helix</keyword>
<feature type="transmembrane region" description="Helical" evidence="1">
    <location>
        <begin position="93"/>
        <end position="111"/>
    </location>
</feature>
<keyword evidence="1" id="KW-0812">Transmembrane</keyword>
<organism evidence="2 3">
    <name type="scientific">Priestia flexa</name>
    <dbReference type="NCBI Taxonomy" id="86664"/>
    <lineage>
        <taxon>Bacteria</taxon>
        <taxon>Bacillati</taxon>
        <taxon>Bacillota</taxon>
        <taxon>Bacilli</taxon>
        <taxon>Bacillales</taxon>
        <taxon>Bacillaceae</taxon>
        <taxon>Priestia</taxon>
    </lineage>
</organism>
<feature type="transmembrane region" description="Helical" evidence="1">
    <location>
        <begin position="9"/>
        <end position="27"/>
    </location>
</feature>
<protein>
    <submittedName>
        <fullName evidence="2">Uncharacterized protein</fullName>
    </submittedName>
</protein>
<dbReference type="RefSeq" id="WP_119543024.1">
    <property type="nucleotide sequence ID" value="NZ_CM125968.1"/>
</dbReference>
<name>A0A8I1MI77_9BACI</name>
<gene>
    <name evidence="2" type="ORF">JF537_16515</name>
</gene>
<reference evidence="2" key="1">
    <citation type="submission" date="2020-12" db="EMBL/GenBank/DDBJ databases">
        <title>PHA producing bacteria isolated from mangrove.</title>
        <authorList>
            <person name="Zheng W."/>
            <person name="Yu S."/>
            <person name="Huang Y."/>
        </authorList>
    </citation>
    <scope>NUCLEOTIDE SEQUENCE</scope>
    <source>
        <strain evidence="2">GN22-4</strain>
    </source>
</reference>
<dbReference type="EMBL" id="JAEMWV010000009">
    <property type="protein sequence ID" value="MBN8253179.1"/>
    <property type="molecule type" value="Genomic_DNA"/>
</dbReference>
<dbReference type="Proteomes" id="UP000664578">
    <property type="component" value="Unassembled WGS sequence"/>
</dbReference>
<accession>A0A8I1MI77</accession>
<dbReference type="AlphaFoldDB" id="A0A8I1MI77"/>
<proteinExistence type="predicted"/>
<evidence type="ECO:0000256" key="1">
    <source>
        <dbReference type="SAM" id="Phobius"/>
    </source>
</evidence>
<sequence>MKIFKEAKIFFGSMIVLSWLTVPFLGVKYIKRYKYAVAFVSVFIFMESFVAKKFKWWSFPRPPLRYLTGEMALVLGPFIPGSFWIMRLTYGRFGLYMLLNLITDWLFVYPFQTMTKKLKMFRFGTIKKPQLLSIFLFKAVLMYGFQYFIVEKANKEDPSP</sequence>
<keyword evidence="1" id="KW-0472">Membrane</keyword>
<feature type="transmembrane region" description="Helical" evidence="1">
    <location>
        <begin position="33"/>
        <end position="51"/>
    </location>
</feature>
<evidence type="ECO:0000313" key="2">
    <source>
        <dbReference type="EMBL" id="MBN8253179.1"/>
    </source>
</evidence>
<comment type="caution">
    <text evidence="2">The sequence shown here is derived from an EMBL/GenBank/DDBJ whole genome shotgun (WGS) entry which is preliminary data.</text>
</comment>
<feature type="transmembrane region" description="Helical" evidence="1">
    <location>
        <begin position="131"/>
        <end position="150"/>
    </location>
</feature>
<dbReference type="GeneID" id="93681853"/>